<dbReference type="EMBL" id="AH010242">
    <property type="protein sequence ID" value="AAG61039.1"/>
    <property type="molecule type" value="Genomic_DNA"/>
</dbReference>
<gene>
    <name evidence="1" type="primary">id832</name>
</gene>
<accession>Q9AMV7</accession>
<name>Q9AMV7_BRAJP</name>
<sequence length="115" mass="12677">MPLTKCPVHFVDRGRYGLGEKMVTRYASFVGRGRIAGCSIKATTFAENLRPIQAEVPQLNHAMVRGRLGCDLSLMGTLATAATAMRKLMLDGHRKAPARIRSARRCRQAPSINPR</sequence>
<proteinExistence type="predicted"/>
<reference evidence="1" key="1">
    <citation type="journal article" date="2001" name="J. Bacteriol.">
        <title>Potential symbiosis-specific genes uncovered by sequencing a 410-kb DNA region of the Bradyrhizobium japonicum chromosome.</title>
        <authorList>
            <person name="Gottfert M."/>
            <person name="Rothlisberger S."/>
            <person name="Kundig C."/>
            <person name="Beck C."/>
            <person name="Marty R."/>
            <person name="Hennecke H."/>
        </authorList>
    </citation>
    <scope>NUCLEOTIDE SEQUENCE</scope>
    <source>
        <strain evidence="1">110spc4</strain>
    </source>
</reference>
<organism evidence="1">
    <name type="scientific">Bradyrhizobium japonicum</name>
    <dbReference type="NCBI Taxonomy" id="375"/>
    <lineage>
        <taxon>Bacteria</taxon>
        <taxon>Pseudomonadati</taxon>
        <taxon>Pseudomonadota</taxon>
        <taxon>Alphaproteobacteria</taxon>
        <taxon>Hyphomicrobiales</taxon>
        <taxon>Nitrobacteraceae</taxon>
        <taxon>Bradyrhizobium</taxon>
    </lineage>
</organism>
<protein>
    <submittedName>
        <fullName evidence="1">ID832</fullName>
    </submittedName>
</protein>
<dbReference type="AlphaFoldDB" id="Q9AMV7"/>
<evidence type="ECO:0000313" key="1">
    <source>
        <dbReference type="EMBL" id="AAG61039.1"/>
    </source>
</evidence>